<dbReference type="GeneID" id="59260651"/>
<dbReference type="AlphaFoldDB" id="A0A8H6B4S9"/>
<keyword evidence="3" id="KW-1185">Reference proteome</keyword>
<feature type="region of interest" description="Disordered" evidence="1">
    <location>
        <begin position="1"/>
        <end position="25"/>
    </location>
</feature>
<accession>A0A8H6B4S9</accession>
<comment type="caution">
    <text evidence="2">The sequence shown here is derived from an EMBL/GenBank/DDBJ whole genome shotgun (WGS) entry which is preliminary data.</text>
</comment>
<evidence type="ECO:0000313" key="3">
    <source>
        <dbReference type="Proteomes" id="UP000531561"/>
    </source>
</evidence>
<name>A0A8H6B4S9_9HELO</name>
<dbReference type="Proteomes" id="UP000531561">
    <property type="component" value="Unassembled WGS sequence"/>
</dbReference>
<dbReference type="EMBL" id="JABFCT010000001">
    <property type="protein sequence ID" value="KAF5879381.1"/>
    <property type="molecule type" value="Genomic_DNA"/>
</dbReference>
<sequence>MSQSSYFDLENVSFNPPAPPIPTTEASETQLRTVDSLNIRLSNVNISDSSRELPREHPIPEFPLYDRLPQETRCEIMYQAALKSEPRIISIDIQTRLHSPTTRRPSDQIDAFLQVGGRQKMQEEEFKYLTITRGCGWHARDQLILDQFYFRPEKDILWFSEQGLENYQNINIYPSGSVKRLAISVENLQELLILYKGHFSLDPPKHSSLFIGQLRNLEHIYVVVPHYVSIKEMSSGNRVLVDSDEPSAFARNILLMWWFSWLEKESENIGRNPPEISFKQFHWRGISEE</sequence>
<evidence type="ECO:0000256" key="1">
    <source>
        <dbReference type="SAM" id="MobiDB-lite"/>
    </source>
</evidence>
<evidence type="ECO:0000313" key="2">
    <source>
        <dbReference type="EMBL" id="KAF5879381.1"/>
    </source>
</evidence>
<protein>
    <submittedName>
        <fullName evidence="2">Uncharacterized protein</fullName>
    </submittedName>
</protein>
<gene>
    <name evidence="2" type="ORF">Bfra_006590</name>
</gene>
<dbReference type="RefSeq" id="XP_037198325.1">
    <property type="nucleotide sequence ID" value="XM_037336959.1"/>
</dbReference>
<organism evidence="2 3">
    <name type="scientific">Botrytis fragariae</name>
    <dbReference type="NCBI Taxonomy" id="1964551"/>
    <lineage>
        <taxon>Eukaryota</taxon>
        <taxon>Fungi</taxon>
        <taxon>Dikarya</taxon>
        <taxon>Ascomycota</taxon>
        <taxon>Pezizomycotina</taxon>
        <taxon>Leotiomycetes</taxon>
        <taxon>Helotiales</taxon>
        <taxon>Sclerotiniaceae</taxon>
        <taxon>Botrytis</taxon>
    </lineage>
</organism>
<proteinExistence type="predicted"/>
<dbReference type="OrthoDB" id="3512524at2759"/>
<reference evidence="2 3" key="1">
    <citation type="journal article" date="2020" name="Phytopathology">
        <title>A high-quality genome resource of Botrytis fragariae, a new and rapidly spreading fungal pathogen causing strawberry gray mold in the U.S.A.</title>
        <authorList>
            <person name="Wu Y."/>
            <person name="Saski C.A."/>
            <person name="Schnabel G."/>
            <person name="Xiao S."/>
            <person name="Hu M."/>
        </authorList>
    </citation>
    <scope>NUCLEOTIDE SEQUENCE [LARGE SCALE GENOMIC DNA]</scope>
    <source>
        <strain evidence="2 3">BVB16</strain>
    </source>
</reference>